<name>A0A085V0Y8_PSESX</name>
<evidence type="ECO:0000313" key="2">
    <source>
        <dbReference type="Proteomes" id="UP000028643"/>
    </source>
</evidence>
<dbReference type="PATRIC" id="fig|317.174.peg.4266"/>
<dbReference type="EMBL" id="JPQT01000119">
    <property type="protein sequence ID" value="KFE49101.1"/>
    <property type="molecule type" value="Genomic_DNA"/>
</dbReference>
<comment type="caution">
    <text evidence="1">The sequence shown here is derived from an EMBL/GenBank/DDBJ whole genome shotgun (WGS) entry which is preliminary data.</text>
</comment>
<proteinExistence type="predicted"/>
<dbReference type="AlphaFoldDB" id="A0A085V0Y8"/>
<gene>
    <name evidence="1" type="ORF">IV02_20865</name>
</gene>
<evidence type="ECO:0000313" key="1">
    <source>
        <dbReference type="EMBL" id="KFE49101.1"/>
    </source>
</evidence>
<sequence>MDMPHKTFSNVYRGQVIEVLVVCPLGVKEVAEFIIHVTVTMACQTAMPTVICRLGYESVDEARHAGVVVGQNLIDTLIC</sequence>
<accession>A0A085V0Y8</accession>
<protein>
    <submittedName>
        <fullName evidence="1">Uncharacterized protein</fullName>
    </submittedName>
</protein>
<reference evidence="1 2" key="1">
    <citation type="submission" date="2014-07" db="EMBL/GenBank/DDBJ databases">
        <title>Draft Genome Sequences of Environmental Pseudomonas syringae strains.</title>
        <authorList>
            <person name="Baltrus D.A."/>
            <person name="Berge O."/>
            <person name="Morris C."/>
        </authorList>
    </citation>
    <scope>NUCLEOTIDE SEQUENCE [LARGE SCALE GENOMIC DNA]</scope>
    <source>
        <strain evidence="1 2">CEB003</strain>
    </source>
</reference>
<dbReference type="RefSeq" id="WP_020289981.1">
    <property type="nucleotide sequence ID" value="NZ_JPQT01000119.1"/>
</dbReference>
<organism evidence="1 2">
    <name type="scientific">Pseudomonas syringae</name>
    <dbReference type="NCBI Taxonomy" id="317"/>
    <lineage>
        <taxon>Bacteria</taxon>
        <taxon>Pseudomonadati</taxon>
        <taxon>Pseudomonadota</taxon>
        <taxon>Gammaproteobacteria</taxon>
        <taxon>Pseudomonadales</taxon>
        <taxon>Pseudomonadaceae</taxon>
        <taxon>Pseudomonas</taxon>
    </lineage>
</organism>
<dbReference type="Proteomes" id="UP000028643">
    <property type="component" value="Unassembled WGS sequence"/>
</dbReference>